<evidence type="ECO:0000259" key="16">
    <source>
        <dbReference type="SMART" id="SM00904"/>
    </source>
</evidence>
<dbReference type="Pfam" id="PF06574">
    <property type="entry name" value="FAD_syn"/>
    <property type="match status" value="1"/>
</dbReference>
<evidence type="ECO:0000256" key="9">
    <source>
        <dbReference type="ARBA" id="ARBA00022777"/>
    </source>
</evidence>
<comment type="catalytic activity">
    <reaction evidence="13 15">
        <text>riboflavin + ATP = FMN + ADP + H(+)</text>
        <dbReference type="Rhea" id="RHEA:14357"/>
        <dbReference type="ChEBI" id="CHEBI:15378"/>
        <dbReference type="ChEBI" id="CHEBI:30616"/>
        <dbReference type="ChEBI" id="CHEBI:57986"/>
        <dbReference type="ChEBI" id="CHEBI:58210"/>
        <dbReference type="ChEBI" id="CHEBI:456216"/>
        <dbReference type="EC" id="2.7.1.26"/>
    </reaction>
</comment>
<comment type="similarity">
    <text evidence="15">Belongs to the ribF family.</text>
</comment>
<dbReference type="EC" id="2.7.1.26" evidence="15"/>
<evidence type="ECO:0000256" key="11">
    <source>
        <dbReference type="ARBA" id="ARBA00022840"/>
    </source>
</evidence>
<keyword evidence="11 15" id="KW-0067">ATP-binding</keyword>
<dbReference type="AlphaFoldDB" id="A0A1Z1FFH6"/>
<keyword evidence="12" id="KW-0511">Multifunctional enzyme</keyword>
<evidence type="ECO:0000256" key="1">
    <source>
        <dbReference type="ARBA" id="ARBA00002121"/>
    </source>
</evidence>
<dbReference type="InterPro" id="IPR023465">
    <property type="entry name" value="Riboflavin_kinase_dom_sf"/>
</dbReference>
<dbReference type="STRING" id="450378.GCA_001661675_02801"/>
<keyword evidence="6 15" id="KW-0808">Transferase</keyword>
<dbReference type="InterPro" id="IPR014729">
    <property type="entry name" value="Rossmann-like_a/b/a_fold"/>
</dbReference>
<evidence type="ECO:0000256" key="8">
    <source>
        <dbReference type="ARBA" id="ARBA00022741"/>
    </source>
</evidence>
<accession>A0A1Z1FFH6</accession>
<feature type="domain" description="Riboflavin kinase" evidence="16">
    <location>
        <begin position="182"/>
        <end position="311"/>
    </location>
</feature>
<evidence type="ECO:0000256" key="5">
    <source>
        <dbReference type="ARBA" id="ARBA00022643"/>
    </source>
</evidence>
<dbReference type="GO" id="GO:0008531">
    <property type="term" value="F:riboflavin kinase activity"/>
    <property type="evidence" value="ECO:0007669"/>
    <property type="project" value="UniProtKB-UniRule"/>
</dbReference>
<dbReference type="GO" id="GO:0005524">
    <property type="term" value="F:ATP binding"/>
    <property type="evidence" value="ECO:0007669"/>
    <property type="project" value="UniProtKB-UniRule"/>
</dbReference>
<dbReference type="GO" id="GO:0006747">
    <property type="term" value="P:FAD biosynthetic process"/>
    <property type="evidence" value="ECO:0007669"/>
    <property type="project" value="UniProtKB-UniRule"/>
</dbReference>
<dbReference type="FunFam" id="3.40.50.620:FF:000021">
    <property type="entry name" value="Riboflavin biosynthesis protein"/>
    <property type="match status" value="1"/>
</dbReference>
<evidence type="ECO:0000256" key="10">
    <source>
        <dbReference type="ARBA" id="ARBA00022827"/>
    </source>
</evidence>
<comment type="pathway">
    <text evidence="3 15">Cofactor biosynthesis; FMN biosynthesis; FMN from riboflavin (ATP route): step 1/1.</text>
</comment>
<dbReference type="NCBIfam" id="TIGR00083">
    <property type="entry name" value="ribF"/>
    <property type="match status" value="1"/>
</dbReference>
<dbReference type="Gene3D" id="2.40.30.30">
    <property type="entry name" value="Riboflavin kinase-like"/>
    <property type="match status" value="1"/>
</dbReference>
<dbReference type="KEGG" id="cman:A9D14_13950"/>
<evidence type="ECO:0000256" key="2">
    <source>
        <dbReference type="ARBA" id="ARBA00004726"/>
    </source>
</evidence>
<reference evidence="17 18" key="1">
    <citation type="submission" date="2017-01" db="EMBL/GenBank/DDBJ databases">
        <title>Complete genome sequence of esterase-producing bacterium Croceicoccus marinus E4A9.</title>
        <authorList>
            <person name="Wu Y.-H."/>
            <person name="Cheng H."/>
            <person name="Xu L."/>
            <person name="Huo Y.-Y."/>
            <person name="Wang C.-S."/>
            <person name="Xu X.-W."/>
        </authorList>
    </citation>
    <scope>NUCLEOTIDE SEQUENCE [LARGE SCALE GENOMIC DNA]</scope>
    <source>
        <strain evidence="17 18">E4A9</strain>
    </source>
</reference>
<dbReference type="SUPFAM" id="SSF82114">
    <property type="entry name" value="Riboflavin kinase-like"/>
    <property type="match status" value="1"/>
</dbReference>
<dbReference type="InterPro" id="IPR015864">
    <property type="entry name" value="FAD_synthase"/>
</dbReference>
<protein>
    <recommendedName>
        <fullName evidence="15">Riboflavin biosynthesis protein</fullName>
    </recommendedName>
    <domain>
        <recommendedName>
            <fullName evidence="15">Riboflavin kinase</fullName>
            <ecNumber evidence="15">2.7.1.26</ecNumber>
        </recommendedName>
        <alternativeName>
            <fullName evidence="15">Flavokinase</fullName>
        </alternativeName>
    </domain>
    <domain>
        <recommendedName>
            <fullName evidence="15">FMN adenylyltransferase</fullName>
            <ecNumber evidence="15">2.7.7.2</ecNumber>
        </recommendedName>
        <alternativeName>
            <fullName evidence="15">FAD pyrophosphorylase</fullName>
        </alternativeName>
        <alternativeName>
            <fullName evidence="15">FAD synthase</fullName>
        </alternativeName>
    </domain>
</protein>
<dbReference type="NCBIfam" id="NF004160">
    <property type="entry name" value="PRK05627.1-3"/>
    <property type="match status" value="1"/>
</dbReference>
<evidence type="ECO:0000256" key="12">
    <source>
        <dbReference type="ARBA" id="ARBA00023268"/>
    </source>
</evidence>
<dbReference type="GO" id="GO:0009231">
    <property type="term" value="P:riboflavin biosynthetic process"/>
    <property type="evidence" value="ECO:0007669"/>
    <property type="project" value="InterPro"/>
</dbReference>
<dbReference type="PANTHER" id="PTHR22749">
    <property type="entry name" value="RIBOFLAVIN KINASE/FMN ADENYLYLTRANSFERASE"/>
    <property type="match status" value="1"/>
</dbReference>
<comment type="catalytic activity">
    <reaction evidence="14 15">
        <text>FMN + ATP + H(+) = FAD + diphosphate</text>
        <dbReference type="Rhea" id="RHEA:17237"/>
        <dbReference type="ChEBI" id="CHEBI:15378"/>
        <dbReference type="ChEBI" id="CHEBI:30616"/>
        <dbReference type="ChEBI" id="CHEBI:33019"/>
        <dbReference type="ChEBI" id="CHEBI:57692"/>
        <dbReference type="ChEBI" id="CHEBI:58210"/>
        <dbReference type="EC" id="2.7.7.2"/>
    </reaction>
</comment>
<dbReference type="EMBL" id="CP019602">
    <property type="protein sequence ID" value="ARU17561.1"/>
    <property type="molecule type" value="Genomic_DNA"/>
</dbReference>
<dbReference type="SUPFAM" id="SSF52374">
    <property type="entry name" value="Nucleotidylyl transferase"/>
    <property type="match status" value="1"/>
</dbReference>
<evidence type="ECO:0000256" key="15">
    <source>
        <dbReference type="PIRNR" id="PIRNR004491"/>
    </source>
</evidence>
<dbReference type="NCBIfam" id="TIGR00125">
    <property type="entry name" value="cyt_tran_rel"/>
    <property type="match status" value="1"/>
</dbReference>
<keyword evidence="18" id="KW-1185">Reference proteome</keyword>
<dbReference type="SMART" id="SM00904">
    <property type="entry name" value="Flavokinase"/>
    <property type="match status" value="1"/>
</dbReference>
<evidence type="ECO:0000256" key="4">
    <source>
        <dbReference type="ARBA" id="ARBA00022630"/>
    </source>
</evidence>
<keyword evidence="8 15" id="KW-0547">Nucleotide-binding</keyword>
<keyword evidence="7 15" id="KW-0548">Nucleotidyltransferase</keyword>
<dbReference type="GO" id="GO:0003919">
    <property type="term" value="F:FMN adenylyltransferase activity"/>
    <property type="evidence" value="ECO:0007669"/>
    <property type="project" value="UniProtKB-UniRule"/>
</dbReference>
<evidence type="ECO:0000313" key="18">
    <source>
        <dbReference type="Proteomes" id="UP000195807"/>
    </source>
</evidence>
<dbReference type="Pfam" id="PF01687">
    <property type="entry name" value="Flavokinase"/>
    <property type="match status" value="1"/>
</dbReference>
<organism evidence="17 18">
    <name type="scientific">Croceicoccus marinus</name>
    <dbReference type="NCBI Taxonomy" id="450378"/>
    <lineage>
        <taxon>Bacteria</taxon>
        <taxon>Pseudomonadati</taxon>
        <taxon>Pseudomonadota</taxon>
        <taxon>Alphaproteobacteria</taxon>
        <taxon>Sphingomonadales</taxon>
        <taxon>Erythrobacteraceae</taxon>
        <taxon>Croceicoccus</taxon>
    </lineage>
</organism>
<keyword evidence="9 15" id="KW-0418">Kinase</keyword>
<dbReference type="UniPathway" id="UPA00276">
    <property type="reaction ID" value="UER00406"/>
</dbReference>
<dbReference type="InterPro" id="IPR002606">
    <property type="entry name" value="Riboflavin_kinase_bac"/>
</dbReference>
<gene>
    <name evidence="17" type="ORF">A9D14_13950</name>
</gene>
<dbReference type="PANTHER" id="PTHR22749:SF6">
    <property type="entry name" value="RIBOFLAVIN KINASE"/>
    <property type="match status" value="1"/>
</dbReference>
<dbReference type="UniPathway" id="UPA00277">
    <property type="reaction ID" value="UER00407"/>
</dbReference>
<keyword evidence="10 15" id="KW-0274">FAD</keyword>
<dbReference type="Gene3D" id="3.40.50.620">
    <property type="entry name" value="HUPs"/>
    <property type="match status" value="1"/>
</dbReference>
<evidence type="ECO:0000256" key="7">
    <source>
        <dbReference type="ARBA" id="ARBA00022695"/>
    </source>
</evidence>
<keyword evidence="5 15" id="KW-0288">FMN</keyword>
<proteinExistence type="inferred from homology"/>
<sequence length="315" mass="34097">MRLSATDPIPDKLRGAVIALGNFDGVHRGHQQVIAQARALAQERGAPLIVATFDPHPVRYFAPDLPPFRLTSLDQRQELFAGLGAAAMLVFQFDHALATTSAEDFIDDVLADRLAAGGVVTGHDFTFGKGRRGNVAMLRERCAGLGIAVRIVAPVEDGGDVVSSTRVRHALAAGDPQEAARLLTRPFAIRGEVVHGAKLGRSIGFPTANLLMGSYLRPRFGIYAITGRVLTGPLANGPVMTGAANLGVRPSFDPPTELLEPYFFNFQGDLYGQTIEVALHHFIRPEEKYETLEALKDQIARDCDEARRLLAVREA</sequence>
<dbReference type="EC" id="2.7.7.2" evidence="15"/>
<evidence type="ECO:0000256" key="3">
    <source>
        <dbReference type="ARBA" id="ARBA00005201"/>
    </source>
</evidence>
<dbReference type="InterPro" id="IPR015865">
    <property type="entry name" value="Riboflavin_kinase_bac/euk"/>
</dbReference>
<dbReference type="Proteomes" id="UP000195807">
    <property type="component" value="Chromosome"/>
</dbReference>
<comment type="pathway">
    <text evidence="2 15">Cofactor biosynthesis; FAD biosynthesis; FAD from FMN: step 1/1.</text>
</comment>
<keyword evidence="4 15" id="KW-0285">Flavoprotein</keyword>
<dbReference type="InterPro" id="IPR004821">
    <property type="entry name" value="Cyt_trans-like"/>
</dbReference>
<evidence type="ECO:0000256" key="6">
    <source>
        <dbReference type="ARBA" id="ARBA00022679"/>
    </source>
</evidence>
<dbReference type="InterPro" id="IPR023468">
    <property type="entry name" value="Riboflavin_kinase"/>
</dbReference>
<dbReference type="GO" id="GO:0009398">
    <property type="term" value="P:FMN biosynthetic process"/>
    <property type="evidence" value="ECO:0007669"/>
    <property type="project" value="UniProtKB-UniRule"/>
</dbReference>
<evidence type="ECO:0000256" key="13">
    <source>
        <dbReference type="ARBA" id="ARBA00047880"/>
    </source>
</evidence>
<comment type="function">
    <text evidence="1">Catalyzes the phosphorylation of riboflavin to FMN followed by the adenylation of FMN to FAD.</text>
</comment>
<dbReference type="CDD" id="cd02064">
    <property type="entry name" value="FAD_synthetase_N"/>
    <property type="match status" value="1"/>
</dbReference>
<name>A0A1Z1FFH6_9SPHN</name>
<evidence type="ECO:0000256" key="14">
    <source>
        <dbReference type="ARBA" id="ARBA00049494"/>
    </source>
</evidence>
<evidence type="ECO:0000313" key="17">
    <source>
        <dbReference type="EMBL" id="ARU17561.1"/>
    </source>
</evidence>
<dbReference type="PIRSF" id="PIRSF004491">
    <property type="entry name" value="FAD_Synth"/>
    <property type="match status" value="1"/>
</dbReference>